<dbReference type="Proteomes" id="UP000292372">
    <property type="component" value="Unassembled WGS sequence"/>
</dbReference>
<accession>A0A4Q9FPS3</accession>
<evidence type="ECO:0000313" key="4">
    <source>
        <dbReference type="EMBL" id="TBN16442.1"/>
    </source>
</evidence>
<dbReference type="PROSITE" id="PS51762">
    <property type="entry name" value="GH16_2"/>
    <property type="match status" value="1"/>
</dbReference>
<keyword evidence="2" id="KW-0732">Signal</keyword>
<dbReference type="GO" id="GO:0004553">
    <property type="term" value="F:hydrolase activity, hydrolyzing O-glycosyl compounds"/>
    <property type="evidence" value="ECO:0007669"/>
    <property type="project" value="InterPro"/>
</dbReference>
<keyword evidence="5" id="KW-1185">Reference proteome</keyword>
<evidence type="ECO:0000256" key="1">
    <source>
        <dbReference type="ARBA" id="ARBA00006865"/>
    </source>
</evidence>
<dbReference type="AlphaFoldDB" id="A0A4Q9FPS3"/>
<dbReference type="Gene3D" id="2.60.120.200">
    <property type="match status" value="1"/>
</dbReference>
<dbReference type="PANTHER" id="PTHR10963:SF55">
    <property type="entry name" value="GLYCOSIDE HYDROLASE FAMILY 16 PROTEIN"/>
    <property type="match status" value="1"/>
</dbReference>
<dbReference type="InterPro" id="IPR050546">
    <property type="entry name" value="Glycosyl_Hydrlase_16"/>
</dbReference>
<organism evidence="4 5">
    <name type="scientific">Hyunsoonleella pacifica</name>
    <dbReference type="NCBI Taxonomy" id="1080224"/>
    <lineage>
        <taxon>Bacteria</taxon>
        <taxon>Pseudomonadati</taxon>
        <taxon>Bacteroidota</taxon>
        <taxon>Flavobacteriia</taxon>
        <taxon>Flavobacteriales</taxon>
        <taxon>Flavobacteriaceae</taxon>
    </lineage>
</organism>
<proteinExistence type="inferred from homology"/>
<dbReference type="InterPro" id="IPR000757">
    <property type="entry name" value="Beta-glucanase-like"/>
</dbReference>
<feature type="chain" id="PRO_5020327812" evidence="2">
    <location>
        <begin position="23"/>
        <end position="302"/>
    </location>
</feature>
<dbReference type="CDD" id="cd08023">
    <property type="entry name" value="GH16_laminarinase_like"/>
    <property type="match status" value="1"/>
</dbReference>
<dbReference type="SUPFAM" id="SSF49899">
    <property type="entry name" value="Concanavalin A-like lectins/glucanases"/>
    <property type="match status" value="1"/>
</dbReference>
<keyword evidence="4" id="KW-0378">Hydrolase</keyword>
<evidence type="ECO:0000259" key="3">
    <source>
        <dbReference type="PROSITE" id="PS51762"/>
    </source>
</evidence>
<dbReference type="GO" id="GO:0005975">
    <property type="term" value="P:carbohydrate metabolic process"/>
    <property type="evidence" value="ECO:0007669"/>
    <property type="project" value="InterPro"/>
</dbReference>
<dbReference type="OrthoDB" id="9809583at2"/>
<dbReference type="InterPro" id="IPR013320">
    <property type="entry name" value="ConA-like_dom_sf"/>
</dbReference>
<name>A0A4Q9FPS3_9FLAO</name>
<feature type="signal peptide" evidence="2">
    <location>
        <begin position="1"/>
        <end position="22"/>
    </location>
</feature>
<comment type="caution">
    <text evidence="4">The sequence shown here is derived from an EMBL/GenBank/DDBJ whole genome shotgun (WGS) entry which is preliminary data.</text>
</comment>
<reference evidence="4 5" key="1">
    <citation type="journal article" date="2015" name="Int. J. Syst. Evol. Microbiol.">
        <title>Hyunsoonleella pacifica sp. nov., isolated from seawater of South Pacific Gyre.</title>
        <authorList>
            <person name="Gao X."/>
            <person name="Zhang Z."/>
            <person name="Dai X."/>
            <person name="Zhang X.H."/>
        </authorList>
    </citation>
    <scope>NUCLEOTIDE SEQUENCE [LARGE SCALE GENOMIC DNA]</scope>
    <source>
        <strain evidence="4 5">SW033</strain>
    </source>
</reference>
<dbReference type="PANTHER" id="PTHR10963">
    <property type="entry name" value="GLYCOSYL HYDROLASE-RELATED"/>
    <property type="match status" value="1"/>
</dbReference>
<dbReference type="Pfam" id="PF00722">
    <property type="entry name" value="Glyco_hydro_16"/>
    <property type="match status" value="1"/>
</dbReference>
<protein>
    <submittedName>
        <fullName evidence="4">Glycoside hydrolase family 16 protein</fullName>
    </submittedName>
</protein>
<comment type="similarity">
    <text evidence="1">Belongs to the glycosyl hydrolase 16 family.</text>
</comment>
<sequence>MKRKIKLITYTACILLTTCFYACSNSNEDIEVTKIEKEDPTDDSEDTNNGEDINNAEWNLIFEEEFDTNLDKWNIWLGGAFNNEIQLYNQEQLSLQNGLLTINAEKRAVTGDSSPFDATPKDFNYVSGRIESKEKFGPSDAEGEKEYRIVSRIKLPNGNGMWPAFWTYTDPWPTKGEIDILEARGNQVTKFQSNIFYGTETGVPLTNNDDTSKSHELGVNLTSNFHVYELIWKSNALEILFDGQLLHTYNADSKNFVAELFGNKHQIVLNLAVGGGFFEGVNPDSFINSSTMQIDWIKVYKR</sequence>
<dbReference type="EMBL" id="SIRS01000003">
    <property type="protein sequence ID" value="TBN16442.1"/>
    <property type="molecule type" value="Genomic_DNA"/>
</dbReference>
<evidence type="ECO:0000256" key="2">
    <source>
        <dbReference type="SAM" id="SignalP"/>
    </source>
</evidence>
<evidence type="ECO:0000313" key="5">
    <source>
        <dbReference type="Proteomes" id="UP000292372"/>
    </source>
</evidence>
<gene>
    <name evidence="4" type="ORF">EYD46_07305</name>
</gene>
<feature type="domain" description="GH16" evidence="3">
    <location>
        <begin position="56"/>
        <end position="302"/>
    </location>
</feature>
<dbReference type="RefSeq" id="WP_130936424.1">
    <property type="nucleotide sequence ID" value="NZ_BMEE01000002.1"/>
</dbReference>